<comment type="caution">
    <text evidence="3">The sequence shown here is derived from an EMBL/GenBank/DDBJ whole genome shotgun (WGS) entry which is preliminary data.</text>
</comment>
<proteinExistence type="predicted"/>
<accession>A0AAW1PQ03</accession>
<keyword evidence="2" id="KW-0812">Transmembrane</keyword>
<reference evidence="3 4" key="1">
    <citation type="journal article" date="2024" name="Nat. Commun.">
        <title>Phylogenomics reveals the evolutionary origins of lichenization in chlorophyte algae.</title>
        <authorList>
            <person name="Puginier C."/>
            <person name="Libourel C."/>
            <person name="Otte J."/>
            <person name="Skaloud P."/>
            <person name="Haon M."/>
            <person name="Grisel S."/>
            <person name="Petersen M."/>
            <person name="Berrin J.G."/>
            <person name="Delaux P.M."/>
            <person name="Dal Grande F."/>
            <person name="Keller J."/>
        </authorList>
    </citation>
    <scope>NUCLEOTIDE SEQUENCE [LARGE SCALE GENOMIC DNA]</scope>
    <source>
        <strain evidence="3 4">SAG 2043</strain>
    </source>
</reference>
<feature type="region of interest" description="Disordered" evidence="1">
    <location>
        <begin position="78"/>
        <end position="126"/>
    </location>
</feature>
<evidence type="ECO:0000313" key="4">
    <source>
        <dbReference type="Proteomes" id="UP001489004"/>
    </source>
</evidence>
<feature type="transmembrane region" description="Helical" evidence="2">
    <location>
        <begin position="155"/>
        <end position="178"/>
    </location>
</feature>
<protein>
    <submittedName>
        <fullName evidence="3">Uncharacterized protein</fullName>
    </submittedName>
</protein>
<evidence type="ECO:0000313" key="3">
    <source>
        <dbReference type="EMBL" id="KAK9811845.1"/>
    </source>
</evidence>
<feature type="compositionally biased region" description="Basic and acidic residues" evidence="1">
    <location>
        <begin position="84"/>
        <end position="99"/>
    </location>
</feature>
<organism evidence="3 4">
    <name type="scientific">[Myrmecia] bisecta</name>
    <dbReference type="NCBI Taxonomy" id="41462"/>
    <lineage>
        <taxon>Eukaryota</taxon>
        <taxon>Viridiplantae</taxon>
        <taxon>Chlorophyta</taxon>
        <taxon>core chlorophytes</taxon>
        <taxon>Trebouxiophyceae</taxon>
        <taxon>Trebouxiales</taxon>
        <taxon>Trebouxiaceae</taxon>
        <taxon>Myrmecia</taxon>
    </lineage>
</organism>
<gene>
    <name evidence="3" type="ORF">WJX72_011124</name>
</gene>
<dbReference type="AlphaFoldDB" id="A0AAW1PQ03"/>
<keyword evidence="4" id="KW-1185">Reference proteome</keyword>
<dbReference type="EMBL" id="JALJOR010000009">
    <property type="protein sequence ID" value="KAK9811845.1"/>
    <property type="molecule type" value="Genomic_DNA"/>
</dbReference>
<name>A0AAW1PQ03_9CHLO</name>
<keyword evidence="2" id="KW-1133">Transmembrane helix</keyword>
<evidence type="ECO:0000256" key="1">
    <source>
        <dbReference type="SAM" id="MobiDB-lite"/>
    </source>
</evidence>
<sequence>MQVISSRQQTVQATCSSYRFQRGCLCASRVTTAAPVCRQYKQRRAVQIRAEREQQDATPPGESIESLFMKELKKRSIAGSNVAERPKESGTRTEPRDASEPGARSRQGMPSPPPMFGDMDDSKVPPQLRKSRELNSEGLEGLIPRGTELLKLGGSFFLAFLPYVLVASVVFTGIYLVFGESFIHGGHSVPPHYVDPYDLLSEPTVDPMVPLR</sequence>
<keyword evidence="2" id="KW-0472">Membrane</keyword>
<dbReference type="PANTHER" id="PTHR35699">
    <property type="entry name" value="F2J10.10 PROTEIN"/>
    <property type="match status" value="1"/>
</dbReference>
<dbReference type="PANTHER" id="PTHR35699:SF1">
    <property type="entry name" value="F2J10.10 PROTEIN"/>
    <property type="match status" value="1"/>
</dbReference>
<evidence type="ECO:0000256" key="2">
    <source>
        <dbReference type="SAM" id="Phobius"/>
    </source>
</evidence>
<dbReference type="Proteomes" id="UP001489004">
    <property type="component" value="Unassembled WGS sequence"/>
</dbReference>